<dbReference type="OrthoDB" id="9808130at2"/>
<protein>
    <submittedName>
        <fullName evidence="2">Stress responsive A/B Barrel Domain protein</fullName>
    </submittedName>
</protein>
<dbReference type="Gene3D" id="3.30.70.100">
    <property type="match status" value="1"/>
</dbReference>
<dbReference type="RefSeq" id="WP_057951705.1">
    <property type="nucleotide sequence ID" value="NZ_CP013118.1"/>
</dbReference>
<dbReference type="AlphaFoldDB" id="A0A0S2HVN6"/>
<evidence type="ECO:0000313" key="2">
    <source>
        <dbReference type="EMBL" id="ALO14126.1"/>
    </source>
</evidence>
<keyword evidence="3" id="KW-1185">Reference proteome</keyword>
<dbReference type="InterPro" id="IPR011008">
    <property type="entry name" value="Dimeric_a/b-barrel"/>
</dbReference>
<accession>A0A0S2HVN6</accession>
<dbReference type="InterPro" id="IPR013097">
    <property type="entry name" value="Dabb"/>
</dbReference>
<evidence type="ECO:0000259" key="1">
    <source>
        <dbReference type="PROSITE" id="PS51502"/>
    </source>
</evidence>
<dbReference type="SMART" id="SM00886">
    <property type="entry name" value="Dabb"/>
    <property type="match status" value="1"/>
</dbReference>
<dbReference type="PROSITE" id="PS51502">
    <property type="entry name" value="S_R_A_B_BARREL"/>
    <property type="match status" value="1"/>
</dbReference>
<feature type="domain" description="Stress-response A/B barrel" evidence="1">
    <location>
        <begin position="2"/>
        <end position="98"/>
    </location>
</feature>
<reference evidence="2 3" key="1">
    <citation type="submission" date="2015-11" db="EMBL/GenBank/DDBJ databases">
        <title>Description and complete genome sequence of a novel strain predominating in hypersaline microbial mats and representing a new family of the Bacteriodetes phylum.</title>
        <authorList>
            <person name="Spring S."/>
            <person name="Bunk B."/>
            <person name="Sproer C."/>
            <person name="Klenk H.-P."/>
        </authorList>
    </citation>
    <scope>NUCLEOTIDE SEQUENCE [LARGE SCALE GENOMIC DNA]</scope>
    <source>
        <strain evidence="2 3">L21-Spi-D4</strain>
    </source>
</reference>
<dbReference type="STRING" id="1307839.L21SP5_00447"/>
<dbReference type="Proteomes" id="UP000064893">
    <property type="component" value="Chromosome"/>
</dbReference>
<dbReference type="PANTHER" id="PTHR37832">
    <property type="entry name" value="BLL2683 PROTEIN"/>
    <property type="match status" value="1"/>
</dbReference>
<dbReference type="SUPFAM" id="SSF54909">
    <property type="entry name" value="Dimeric alpha+beta barrel"/>
    <property type="match status" value="1"/>
</dbReference>
<gene>
    <name evidence="2" type="ORF">L21SP5_00447</name>
</gene>
<dbReference type="PANTHER" id="PTHR37832:SF1">
    <property type="entry name" value="STRESS-RESPONSE A_B BARREL DOMAIN-CONTAINING PROTEIN"/>
    <property type="match status" value="1"/>
</dbReference>
<dbReference type="Pfam" id="PF07876">
    <property type="entry name" value="Dabb"/>
    <property type="match status" value="1"/>
</dbReference>
<name>A0A0S2HVN6_9BACT</name>
<dbReference type="EMBL" id="CP013118">
    <property type="protein sequence ID" value="ALO14126.1"/>
    <property type="molecule type" value="Genomic_DNA"/>
</dbReference>
<organism evidence="2 3">
    <name type="scientific">Salinivirga cyanobacteriivorans</name>
    <dbReference type="NCBI Taxonomy" id="1307839"/>
    <lineage>
        <taxon>Bacteria</taxon>
        <taxon>Pseudomonadati</taxon>
        <taxon>Bacteroidota</taxon>
        <taxon>Bacteroidia</taxon>
        <taxon>Bacteroidales</taxon>
        <taxon>Salinivirgaceae</taxon>
        <taxon>Salinivirga</taxon>
    </lineage>
</organism>
<sequence>MIKHVVMWRLHEQADGRSKKENIKIFLEQLAELPDQIPQIISFNYGANSIEQKEQADVVLIAEFKDKQALEAYRSHPAHMEFIESIKSFRFERRVVDIEY</sequence>
<proteinExistence type="predicted"/>
<dbReference type="KEGG" id="blq:L21SP5_00447"/>
<evidence type="ECO:0000313" key="3">
    <source>
        <dbReference type="Proteomes" id="UP000064893"/>
    </source>
</evidence>